<evidence type="ECO:0000313" key="2">
    <source>
        <dbReference type="Proteomes" id="UP000000343"/>
    </source>
</evidence>
<reference evidence="2" key="1">
    <citation type="submission" date="2011-01" db="EMBL/GenBank/DDBJ databases">
        <title>Complete sequence of chromosome of Acidobacterium sp. MP5ACTX9.</title>
        <authorList>
            <consortium name="US DOE Joint Genome Institute"/>
            <person name="Lucas S."/>
            <person name="Copeland A."/>
            <person name="Lapidus A."/>
            <person name="Cheng J.-F."/>
            <person name="Goodwin L."/>
            <person name="Pitluck S."/>
            <person name="Teshima H."/>
            <person name="Detter J.C."/>
            <person name="Han C."/>
            <person name="Tapia R."/>
            <person name="Land M."/>
            <person name="Hauser L."/>
            <person name="Kyrpides N."/>
            <person name="Ivanova N."/>
            <person name="Ovchinnikova G."/>
            <person name="Pagani I."/>
            <person name="Rawat S.R."/>
            <person name="Mannisto M."/>
            <person name="Haggblom M.M."/>
            <person name="Woyke T."/>
        </authorList>
    </citation>
    <scope>NUCLEOTIDE SEQUENCE [LARGE SCALE GENOMIC DNA]</scope>
    <source>
        <strain evidence="2">MP5ACTX9</strain>
    </source>
</reference>
<proteinExistence type="predicted"/>
<dbReference type="PaxDb" id="1198114-AciX9_3110"/>
<name>E8X0U2_GRATM</name>
<sequence length="62" mass="6788">MCYERNLGITPNFFPLIARSPDVSSAEANMHAILGKSLGHDTRERIQLIGLTPLPILPMKAA</sequence>
<organism evidence="2">
    <name type="scientific">Granulicella tundricola (strain ATCC BAA-1859 / DSM 23138 / MP5ACTX9)</name>
    <dbReference type="NCBI Taxonomy" id="1198114"/>
    <lineage>
        <taxon>Bacteria</taxon>
        <taxon>Pseudomonadati</taxon>
        <taxon>Acidobacteriota</taxon>
        <taxon>Terriglobia</taxon>
        <taxon>Terriglobales</taxon>
        <taxon>Acidobacteriaceae</taxon>
        <taxon>Granulicella</taxon>
    </lineage>
</organism>
<evidence type="ECO:0000313" key="1">
    <source>
        <dbReference type="EMBL" id="ADW70126.1"/>
    </source>
</evidence>
<gene>
    <name evidence="1" type="ordered locus">AciX9_3110</name>
</gene>
<accession>E8X0U2</accession>
<dbReference type="HOGENOM" id="CLU_2897882_0_0_0"/>
<dbReference type="STRING" id="1198114.AciX9_3110"/>
<dbReference type="KEGG" id="acm:AciX9_3110"/>
<keyword evidence="2" id="KW-1185">Reference proteome</keyword>
<dbReference type="EMBL" id="CP002480">
    <property type="protein sequence ID" value="ADW70126.1"/>
    <property type="molecule type" value="Genomic_DNA"/>
</dbReference>
<dbReference type="AlphaFoldDB" id="E8X0U2"/>
<dbReference type="Proteomes" id="UP000000343">
    <property type="component" value="Chromosome"/>
</dbReference>
<protein>
    <submittedName>
        <fullName evidence="1">Uncharacterized protein</fullName>
    </submittedName>
</protein>